<dbReference type="AlphaFoldDB" id="A0A4R6RUU7"/>
<dbReference type="Pfam" id="PF01757">
    <property type="entry name" value="Acyl_transf_3"/>
    <property type="match status" value="1"/>
</dbReference>
<dbReference type="PANTHER" id="PTHR37312:SF1">
    <property type="entry name" value="MEMBRANE-BOUND ACYLTRANSFERASE YKRP-RELATED"/>
    <property type="match status" value="1"/>
</dbReference>
<accession>A0A4R6RUU7</accession>
<name>A0A4R6RUU7_9MICO</name>
<dbReference type="OrthoDB" id="6623990at2"/>
<feature type="domain" description="Acyltransferase 3" evidence="2">
    <location>
        <begin position="12"/>
        <end position="334"/>
    </location>
</feature>
<comment type="caution">
    <text evidence="3">The sequence shown here is derived from an EMBL/GenBank/DDBJ whole genome shotgun (WGS) entry which is preliminary data.</text>
</comment>
<keyword evidence="1" id="KW-0812">Transmembrane</keyword>
<evidence type="ECO:0000259" key="2">
    <source>
        <dbReference type="Pfam" id="PF01757"/>
    </source>
</evidence>
<dbReference type="InterPro" id="IPR052734">
    <property type="entry name" value="Nod_factor_acetyltransferase"/>
</dbReference>
<feature type="transmembrane region" description="Helical" evidence="1">
    <location>
        <begin position="193"/>
        <end position="212"/>
    </location>
</feature>
<evidence type="ECO:0000256" key="1">
    <source>
        <dbReference type="SAM" id="Phobius"/>
    </source>
</evidence>
<sequence length="366" mass="40246">MSTSSKPRIALWDNARFLLIVLVVIGHLISTIRTDTALGYGLYAYVYLFHMPAMIVLAGMFSKPEASPKAVRSTLQLLITWGLWELIWAGIRAAVEGRAPGSSFLVSPAWTLWFLVSLATMRILLPYLARLRHPLLVSIGLALLAGMLPAIGTEFSASRTLAFLPFFVAGWLARERGWLTGAWFTRPALGTRIAAWGLLGGVALAFVCAPQLREFWRIDRWLTWRDDYFWLFSHAPIGNWQPTQWGEVVAGGILVAAALLALAAAMTLALLIVVPRGHSVATTWGTRTLFVYLLHGPIIYLLRESGVIAWFGELGGLGLLALVVGGVMLAIVLSMQWVSRATRMVIEPRFDGILVRDTTTQAPKAP</sequence>
<dbReference type="Proteomes" id="UP000295601">
    <property type="component" value="Unassembled WGS sequence"/>
</dbReference>
<evidence type="ECO:0000313" key="4">
    <source>
        <dbReference type="Proteomes" id="UP000295601"/>
    </source>
</evidence>
<keyword evidence="1" id="KW-0472">Membrane</keyword>
<reference evidence="3 4" key="1">
    <citation type="submission" date="2019-03" db="EMBL/GenBank/DDBJ databases">
        <title>Genomic analyses of the natural microbiome of Caenorhabditis elegans.</title>
        <authorList>
            <person name="Samuel B."/>
        </authorList>
    </citation>
    <scope>NUCLEOTIDE SEQUENCE [LARGE SCALE GENOMIC DNA]</scope>
    <source>
        <strain evidence="3 4">JUb18</strain>
    </source>
</reference>
<protein>
    <submittedName>
        <fullName evidence="3">Fucose 4-O-acetylase-like acetyltransferase</fullName>
    </submittedName>
</protein>
<keyword evidence="3" id="KW-0808">Transferase</keyword>
<dbReference type="RefSeq" id="WP_133617148.1">
    <property type="nucleotide sequence ID" value="NZ_SNYA01000006.1"/>
</dbReference>
<keyword evidence="4" id="KW-1185">Reference proteome</keyword>
<proteinExistence type="predicted"/>
<dbReference type="GO" id="GO:0016747">
    <property type="term" value="F:acyltransferase activity, transferring groups other than amino-acyl groups"/>
    <property type="evidence" value="ECO:0007669"/>
    <property type="project" value="InterPro"/>
</dbReference>
<keyword evidence="1" id="KW-1133">Transmembrane helix</keyword>
<feature type="transmembrane region" description="Helical" evidence="1">
    <location>
        <begin position="42"/>
        <end position="62"/>
    </location>
</feature>
<organism evidence="3 4">
    <name type="scientific">Leucobacter luti</name>
    <dbReference type="NCBI Taxonomy" id="340320"/>
    <lineage>
        <taxon>Bacteria</taxon>
        <taxon>Bacillati</taxon>
        <taxon>Actinomycetota</taxon>
        <taxon>Actinomycetes</taxon>
        <taxon>Micrococcales</taxon>
        <taxon>Microbacteriaceae</taxon>
        <taxon>Leucobacter</taxon>
    </lineage>
</organism>
<dbReference type="PANTHER" id="PTHR37312">
    <property type="entry name" value="MEMBRANE-BOUND ACYLTRANSFERASE YKRP-RELATED"/>
    <property type="match status" value="1"/>
</dbReference>
<evidence type="ECO:0000313" key="3">
    <source>
        <dbReference type="EMBL" id="TDP90700.1"/>
    </source>
</evidence>
<dbReference type="EMBL" id="SNYA01000006">
    <property type="protein sequence ID" value="TDP90700.1"/>
    <property type="molecule type" value="Genomic_DNA"/>
</dbReference>
<gene>
    <name evidence="3" type="ORF">EDF62_2349</name>
</gene>
<feature type="transmembrane region" description="Helical" evidence="1">
    <location>
        <begin position="12"/>
        <end position="30"/>
    </location>
</feature>
<feature type="transmembrane region" description="Helical" evidence="1">
    <location>
        <begin position="135"/>
        <end position="151"/>
    </location>
</feature>
<feature type="transmembrane region" description="Helical" evidence="1">
    <location>
        <begin position="284"/>
        <end position="302"/>
    </location>
</feature>
<feature type="transmembrane region" description="Helical" evidence="1">
    <location>
        <begin position="308"/>
        <end position="333"/>
    </location>
</feature>
<feature type="transmembrane region" description="Helical" evidence="1">
    <location>
        <begin position="107"/>
        <end position="128"/>
    </location>
</feature>
<feature type="transmembrane region" description="Helical" evidence="1">
    <location>
        <begin position="248"/>
        <end position="272"/>
    </location>
</feature>
<dbReference type="InterPro" id="IPR002656">
    <property type="entry name" value="Acyl_transf_3_dom"/>
</dbReference>